<feature type="compositionally biased region" description="Polar residues" evidence="1">
    <location>
        <begin position="822"/>
        <end position="832"/>
    </location>
</feature>
<dbReference type="RefSeq" id="XP_056074066.1">
    <property type="nucleotide sequence ID" value="XM_056210593.1"/>
</dbReference>
<feature type="domain" description="DH" evidence="2">
    <location>
        <begin position="324"/>
        <end position="582"/>
    </location>
</feature>
<dbReference type="PROSITE" id="PS50010">
    <property type="entry name" value="DH_2"/>
    <property type="match status" value="1"/>
</dbReference>
<feature type="compositionally biased region" description="Basic residues" evidence="1">
    <location>
        <begin position="1070"/>
        <end position="1083"/>
    </location>
</feature>
<dbReference type="EMBL" id="JAPEUX010000002">
    <property type="protein sequence ID" value="KAJ4357207.1"/>
    <property type="molecule type" value="Genomic_DNA"/>
</dbReference>
<dbReference type="SMART" id="SM00325">
    <property type="entry name" value="RhoGEF"/>
    <property type="match status" value="1"/>
</dbReference>
<evidence type="ECO:0000313" key="3">
    <source>
        <dbReference type="EMBL" id="KAJ4357207.1"/>
    </source>
</evidence>
<protein>
    <recommendedName>
        <fullName evidence="2">DH domain-containing protein</fullName>
    </recommendedName>
</protein>
<evidence type="ECO:0000259" key="2">
    <source>
        <dbReference type="PROSITE" id="PS50010"/>
    </source>
</evidence>
<feature type="compositionally biased region" description="Polar residues" evidence="1">
    <location>
        <begin position="23"/>
        <end position="38"/>
    </location>
</feature>
<accession>A0A9W8XQF2</accession>
<feature type="compositionally biased region" description="Low complexity" evidence="1">
    <location>
        <begin position="894"/>
        <end position="909"/>
    </location>
</feature>
<dbReference type="AlphaFoldDB" id="A0A9W8XQF2"/>
<dbReference type="Gene3D" id="1.20.900.10">
    <property type="entry name" value="Dbl homology (DH) domain"/>
    <property type="match status" value="1"/>
</dbReference>
<feature type="region of interest" description="Disordered" evidence="1">
    <location>
        <begin position="807"/>
        <end position="839"/>
    </location>
</feature>
<dbReference type="GeneID" id="80905312"/>
<evidence type="ECO:0000313" key="4">
    <source>
        <dbReference type="Proteomes" id="UP001140513"/>
    </source>
</evidence>
<reference evidence="3" key="1">
    <citation type="submission" date="2022-10" db="EMBL/GenBank/DDBJ databases">
        <title>Tapping the CABI collections for fungal endophytes: first genome assemblies for Collariella, Neodidymelliopsis, Ascochyta clinopodiicola, Didymella pomorum, Didymosphaeria variabile, Neocosmospora piperis and Neocucurbitaria cava.</title>
        <authorList>
            <person name="Hill R."/>
        </authorList>
    </citation>
    <scope>NUCLEOTIDE SEQUENCE</scope>
    <source>
        <strain evidence="3">IMI 356815</strain>
    </source>
</reference>
<feature type="compositionally biased region" description="Polar residues" evidence="1">
    <location>
        <begin position="1018"/>
        <end position="1029"/>
    </location>
</feature>
<dbReference type="InterPro" id="IPR035899">
    <property type="entry name" value="DBL_dom_sf"/>
</dbReference>
<feature type="region of interest" description="Disordered" evidence="1">
    <location>
        <begin position="85"/>
        <end position="152"/>
    </location>
</feature>
<keyword evidence="4" id="KW-1185">Reference proteome</keyword>
<name>A0A9W8XQF2_9PLEO</name>
<dbReference type="Proteomes" id="UP001140513">
    <property type="component" value="Unassembled WGS sequence"/>
</dbReference>
<feature type="compositionally biased region" description="Basic and acidic residues" evidence="1">
    <location>
        <begin position="1038"/>
        <end position="1062"/>
    </location>
</feature>
<feature type="region of interest" description="Disordered" evidence="1">
    <location>
        <begin position="16"/>
        <end position="38"/>
    </location>
</feature>
<dbReference type="GO" id="GO:0005085">
    <property type="term" value="F:guanyl-nucleotide exchange factor activity"/>
    <property type="evidence" value="ECO:0007669"/>
    <property type="project" value="InterPro"/>
</dbReference>
<evidence type="ECO:0000256" key="1">
    <source>
        <dbReference type="SAM" id="MobiDB-lite"/>
    </source>
</evidence>
<dbReference type="PANTHER" id="PTHR45818:SF3">
    <property type="entry name" value="PROTEIN VAV"/>
    <property type="match status" value="1"/>
</dbReference>
<dbReference type="OrthoDB" id="8059989at2759"/>
<sequence>MAYVLSLRPHSPLKRSFSDNPYLASSSPLKGVTSSALRESTPRNASVCSLYSLRSNRAGDWLRTTENTPPLASCSLLDLVPETDGQETQTGLNELGPRKRSCGLNRPAPTFSKIATPSNLYSRRGKMATHESERLSSDPSSPEPMVAENNSDDDTEFFDLYEAIHIPLPEGRWSENTASEAHAEPEVPDDDIVSPQPFRRWMSTLRRRHIYRRKGQVAQVPSAAIQMTEVDALLCPPIIPVTGTARRLSDSMSSSLGGVIAMRSASVTVASASIAPQSDTPGFADKARLAKRSSHYSEARKSTESHGGALSTIIDEGAWLRSAQRRKVVEELISTEESYIADLKVLVNDYFVVLSGVPALPAHTQASIQQNISQILQLHEDLLAELHQVVPQADYTQSAHQEAYPVTRAKHIRFHSADLMPGRFVEHKITRKLRHSLDIGRSPDRRPQGLVTDTRTIGDIAKIFNKHMKRFFAYEEYGAQWTTMSQDLTSTCKGLHGWQQYERGVEALSKVIASENNRSTSTRKALSFPDLLIKPIQRVCKYPLLFADLCRHTPVYDDPEAHAEVEKALFRLQETIREVNKAKDDPKTRRLIEITWQLQDRLMFQEQTISKALVFRLLGHVLVCGVLHVAYQTPDRVKGQYMACVLYKSCLVLANAGRFFTPYSVVASIALANGSIEETDNGRGEILRALEISAYNGQGLQCHTVPNSWKLVFEHGHRLHEIILSACSSQEEEVWKKQLRQRIVCETHDFVEGQSTMQDMFSSLSLDIKSIGPVFGHADSLVRRMSVHRAATLGSKTHLTQVIIKNTQAQRSPEPPPPFAPNSVTRSQSHLSATHIPTLAPRRAERIRLETALEDVWTKDILPFPGMANGRVENQFRASANSVMRKLSMASITSNFSRRSPSFSSVSNTRSDDSNSSKIHKMSHGNLRAQALADRRPAPAVVDFHNAPAAFLPNDFELPDPRPSSRRRRLANRAAGTERWSEKSIPGRPQRTRRLSSHILSLPRTDSSTRMDNRVESRSTSMASRSTVLHPTESIPEPAKDQENEKSKKKETREHKTREDKSSGSPQAKKSSKNRSRIFKFWA</sequence>
<dbReference type="PANTHER" id="PTHR45818">
    <property type="entry name" value="PROTEIN VAV"/>
    <property type="match status" value="1"/>
</dbReference>
<feature type="region of interest" description="Disordered" evidence="1">
    <location>
        <begin position="951"/>
        <end position="1083"/>
    </location>
</feature>
<dbReference type="InterPro" id="IPR000219">
    <property type="entry name" value="DH_dom"/>
</dbReference>
<comment type="caution">
    <text evidence="3">The sequence shown here is derived from an EMBL/GenBank/DDBJ whole genome shotgun (WGS) entry which is preliminary data.</text>
</comment>
<dbReference type="Pfam" id="PF00621">
    <property type="entry name" value="RhoGEF"/>
    <property type="match status" value="1"/>
</dbReference>
<feature type="region of interest" description="Disordered" evidence="1">
    <location>
        <begin position="176"/>
        <end position="195"/>
    </location>
</feature>
<organism evidence="3 4">
    <name type="scientific">Didymosphaeria variabile</name>
    <dbReference type="NCBI Taxonomy" id="1932322"/>
    <lineage>
        <taxon>Eukaryota</taxon>
        <taxon>Fungi</taxon>
        <taxon>Dikarya</taxon>
        <taxon>Ascomycota</taxon>
        <taxon>Pezizomycotina</taxon>
        <taxon>Dothideomycetes</taxon>
        <taxon>Pleosporomycetidae</taxon>
        <taxon>Pleosporales</taxon>
        <taxon>Massarineae</taxon>
        <taxon>Didymosphaeriaceae</taxon>
        <taxon>Didymosphaeria</taxon>
    </lineage>
</organism>
<proteinExistence type="predicted"/>
<feature type="compositionally biased region" description="Basic and acidic residues" evidence="1">
    <location>
        <begin position="1007"/>
        <end position="1017"/>
    </location>
</feature>
<dbReference type="GO" id="GO:0005737">
    <property type="term" value="C:cytoplasm"/>
    <property type="evidence" value="ECO:0007669"/>
    <property type="project" value="TreeGrafter"/>
</dbReference>
<dbReference type="SUPFAM" id="SSF48065">
    <property type="entry name" value="DBL homology domain (DH-domain)"/>
    <property type="match status" value="1"/>
</dbReference>
<gene>
    <name evidence="3" type="ORF">N0V89_001782</name>
</gene>
<feature type="region of interest" description="Disordered" evidence="1">
    <location>
        <begin position="894"/>
        <end position="925"/>
    </location>
</feature>